<sequence length="303" mass="31718">MAVSRVLVLRALGVGDLLTAVPALRAIRRGRPGDHITLAAPAWLADLVPLIGAVDELLPAGELEPIRARGEDLAVNMHGCGPRSHCLLKATGPGRLWAYANPVAGFADGPRWREDEHEVARWCRLVEWYGLRPDPRDLSLAVPDAPSPAPGAIVVHPGGKSPARRWPAGRFAEVARALAADGHEIVVTGNAAEESLAEAVGCRSLAGRTSLAELCALIAGARLVITGDTGAAHLATAYGTPSVIVFGPIPPTRWGPPPGPRHTVLWPGTTSDPDADRPGPELLATTPAMVLAAARAHLRVPAR</sequence>
<keyword evidence="1" id="KW-0328">Glycosyltransferase</keyword>
<dbReference type="Gene3D" id="3.40.50.2000">
    <property type="entry name" value="Glycogen Phosphorylase B"/>
    <property type="match status" value="2"/>
</dbReference>
<reference evidence="3 4" key="1">
    <citation type="submission" date="2018-09" db="EMBL/GenBank/DDBJ databases">
        <title>YIM 75507 draft genome.</title>
        <authorList>
            <person name="Tang S."/>
            <person name="Feng Y."/>
        </authorList>
    </citation>
    <scope>NUCLEOTIDE SEQUENCE [LARGE SCALE GENOMIC DNA]</scope>
    <source>
        <strain evidence="3 4">YIM 75507</strain>
    </source>
</reference>
<accession>A0A3A4B3B2</accession>
<dbReference type="GO" id="GO:0008713">
    <property type="term" value="F:ADP-heptose-lipopolysaccharide heptosyltransferase activity"/>
    <property type="evidence" value="ECO:0007669"/>
    <property type="project" value="TreeGrafter"/>
</dbReference>
<dbReference type="AlphaFoldDB" id="A0A3A4B3B2"/>
<proteinExistence type="predicted"/>
<dbReference type="Pfam" id="PF01075">
    <property type="entry name" value="Glyco_transf_9"/>
    <property type="match status" value="1"/>
</dbReference>
<evidence type="ECO:0000256" key="2">
    <source>
        <dbReference type="ARBA" id="ARBA00022679"/>
    </source>
</evidence>
<evidence type="ECO:0000313" key="3">
    <source>
        <dbReference type="EMBL" id="RJL34688.1"/>
    </source>
</evidence>
<name>A0A3A4B3B2_9ACTN</name>
<dbReference type="EMBL" id="QZEY01000002">
    <property type="protein sequence ID" value="RJL34688.1"/>
    <property type="molecule type" value="Genomic_DNA"/>
</dbReference>
<dbReference type="CDD" id="cd03789">
    <property type="entry name" value="GT9_LPS_heptosyltransferase"/>
    <property type="match status" value="1"/>
</dbReference>
<evidence type="ECO:0000313" key="4">
    <source>
        <dbReference type="Proteomes" id="UP000265768"/>
    </source>
</evidence>
<dbReference type="Proteomes" id="UP000265768">
    <property type="component" value="Unassembled WGS sequence"/>
</dbReference>
<dbReference type="PANTHER" id="PTHR30160">
    <property type="entry name" value="TETRAACYLDISACCHARIDE 4'-KINASE-RELATED"/>
    <property type="match status" value="1"/>
</dbReference>
<dbReference type="OrthoDB" id="9807356at2"/>
<keyword evidence="4" id="KW-1185">Reference proteome</keyword>
<keyword evidence="2 3" id="KW-0808">Transferase</keyword>
<dbReference type="PANTHER" id="PTHR30160:SF1">
    <property type="entry name" value="LIPOPOLYSACCHARIDE 1,2-N-ACETYLGLUCOSAMINETRANSFERASE-RELATED"/>
    <property type="match status" value="1"/>
</dbReference>
<protein>
    <submittedName>
        <fullName evidence="3">Glycosyltransferase family 9 protein</fullName>
    </submittedName>
</protein>
<comment type="caution">
    <text evidence="3">The sequence shown here is derived from an EMBL/GenBank/DDBJ whole genome shotgun (WGS) entry which is preliminary data.</text>
</comment>
<organism evidence="3 4">
    <name type="scientific">Bailinhaonella thermotolerans</name>
    <dbReference type="NCBI Taxonomy" id="1070861"/>
    <lineage>
        <taxon>Bacteria</taxon>
        <taxon>Bacillati</taxon>
        <taxon>Actinomycetota</taxon>
        <taxon>Actinomycetes</taxon>
        <taxon>Streptosporangiales</taxon>
        <taxon>Streptosporangiaceae</taxon>
        <taxon>Bailinhaonella</taxon>
    </lineage>
</organism>
<dbReference type="GO" id="GO:0005829">
    <property type="term" value="C:cytosol"/>
    <property type="evidence" value="ECO:0007669"/>
    <property type="project" value="TreeGrafter"/>
</dbReference>
<evidence type="ECO:0000256" key="1">
    <source>
        <dbReference type="ARBA" id="ARBA00022676"/>
    </source>
</evidence>
<dbReference type="SUPFAM" id="SSF53756">
    <property type="entry name" value="UDP-Glycosyltransferase/glycogen phosphorylase"/>
    <property type="match status" value="1"/>
</dbReference>
<gene>
    <name evidence="3" type="ORF">D5H75_08700</name>
</gene>
<dbReference type="InterPro" id="IPR051199">
    <property type="entry name" value="LPS_LOS_Heptosyltrfase"/>
</dbReference>
<dbReference type="InterPro" id="IPR002201">
    <property type="entry name" value="Glyco_trans_9"/>
</dbReference>
<dbReference type="GO" id="GO:0009244">
    <property type="term" value="P:lipopolysaccharide core region biosynthetic process"/>
    <property type="evidence" value="ECO:0007669"/>
    <property type="project" value="TreeGrafter"/>
</dbReference>